<keyword evidence="2" id="KW-1185">Reference proteome</keyword>
<accession>A0A4V6RQT7</accession>
<reference evidence="1 2" key="1">
    <citation type="submission" date="2019-03" db="EMBL/GenBank/DDBJ databases">
        <title>The genome sequence of a newly discovered highly antifungal drug resistant Aspergillus species, Aspergillus tanneri NIH 1004.</title>
        <authorList>
            <person name="Mounaud S."/>
            <person name="Singh I."/>
            <person name="Joardar V."/>
            <person name="Pakala S."/>
            <person name="Pakala S."/>
            <person name="Venepally P."/>
            <person name="Hoover J."/>
            <person name="Nierman W."/>
            <person name="Chung J."/>
            <person name="Losada L."/>
        </authorList>
    </citation>
    <scope>NUCLEOTIDE SEQUENCE [LARGE SCALE GENOMIC DNA]</scope>
    <source>
        <strain evidence="1 2">NIH1004</strain>
    </source>
</reference>
<name>A0A4V6RQT7_9EURO</name>
<dbReference type="EMBL" id="SOSA01000219">
    <property type="protein sequence ID" value="THC94244.1"/>
    <property type="molecule type" value="Genomic_DNA"/>
</dbReference>
<dbReference type="Proteomes" id="UP000308092">
    <property type="component" value="Unassembled WGS sequence"/>
</dbReference>
<comment type="caution">
    <text evidence="1">The sequence shown here is derived from an EMBL/GenBank/DDBJ whole genome shotgun (WGS) entry which is preliminary data.</text>
</comment>
<gene>
    <name evidence="1" type="ORF">EYZ11_006295</name>
</gene>
<evidence type="ECO:0000313" key="1">
    <source>
        <dbReference type="EMBL" id="THC94244.1"/>
    </source>
</evidence>
<dbReference type="VEuPathDB" id="FungiDB:EYZ11_006295"/>
<sequence length="26" mass="3069">MFYIYPSMLPIYLEDDNASVAPDFKK</sequence>
<protein>
    <submittedName>
        <fullName evidence="1">Uncharacterized protein</fullName>
    </submittedName>
</protein>
<evidence type="ECO:0000313" key="2">
    <source>
        <dbReference type="Proteomes" id="UP000308092"/>
    </source>
</evidence>
<dbReference type="AlphaFoldDB" id="A0A4V6RQT7"/>
<proteinExistence type="predicted"/>
<organism evidence="1 2">
    <name type="scientific">Aspergillus tanneri</name>
    <dbReference type="NCBI Taxonomy" id="1220188"/>
    <lineage>
        <taxon>Eukaryota</taxon>
        <taxon>Fungi</taxon>
        <taxon>Dikarya</taxon>
        <taxon>Ascomycota</taxon>
        <taxon>Pezizomycotina</taxon>
        <taxon>Eurotiomycetes</taxon>
        <taxon>Eurotiomycetidae</taxon>
        <taxon>Eurotiales</taxon>
        <taxon>Aspergillaceae</taxon>
        <taxon>Aspergillus</taxon>
        <taxon>Aspergillus subgen. Circumdati</taxon>
    </lineage>
</organism>